<evidence type="ECO:0000313" key="6">
    <source>
        <dbReference type="Proteomes" id="UP000184305"/>
    </source>
</evidence>
<dbReference type="RefSeq" id="WP_073263345.1">
    <property type="nucleotide sequence ID" value="NZ_FRBQ01000001.1"/>
</dbReference>
<dbReference type="OrthoDB" id="9804061at2"/>
<evidence type="ECO:0000313" key="5">
    <source>
        <dbReference type="EMBL" id="SHL38939.1"/>
    </source>
</evidence>
<feature type="compositionally biased region" description="Basic and acidic residues" evidence="3">
    <location>
        <begin position="425"/>
        <end position="436"/>
    </location>
</feature>
<dbReference type="PANTHER" id="PTHR43649:SF12">
    <property type="entry name" value="DIACETYLCHITOBIOSE BINDING PROTEIN DASA"/>
    <property type="match status" value="1"/>
</dbReference>
<accession>A0A1M7A8P7</accession>
<keyword evidence="6" id="KW-1185">Reference proteome</keyword>
<dbReference type="Gene3D" id="3.40.190.10">
    <property type="entry name" value="Periplasmic binding protein-like II"/>
    <property type="match status" value="2"/>
</dbReference>
<reference evidence="6" key="1">
    <citation type="submission" date="2016-11" db="EMBL/GenBank/DDBJ databases">
        <authorList>
            <person name="Varghese N."/>
            <person name="Submissions S."/>
        </authorList>
    </citation>
    <scope>NUCLEOTIDE SEQUENCE [LARGE SCALE GENOMIC DNA]</scope>
    <source>
        <strain evidence="6">CECT 8089</strain>
    </source>
</reference>
<dbReference type="Proteomes" id="UP000184305">
    <property type="component" value="Unassembled WGS sequence"/>
</dbReference>
<dbReference type="InterPro" id="IPR006059">
    <property type="entry name" value="SBP"/>
</dbReference>
<dbReference type="AlphaFoldDB" id="A0A1M7A8P7"/>
<evidence type="ECO:0000256" key="4">
    <source>
        <dbReference type="SAM" id="SignalP"/>
    </source>
</evidence>
<dbReference type="EMBL" id="FRBQ01000001">
    <property type="protein sequence ID" value="SHL38939.1"/>
    <property type="molecule type" value="Genomic_DNA"/>
</dbReference>
<organism evidence="5 6">
    <name type="scientific">Phytopseudomonas punonensis</name>
    <dbReference type="NCBI Taxonomy" id="1220495"/>
    <lineage>
        <taxon>Bacteria</taxon>
        <taxon>Pseudomonadati</taxon>
        <taxon>Pseudomonadota</taxon>
        <taxon>Gammaproteobacteria</taxon>
        <taxon>Pseudomonadales</taxon>
        <taxon>Pseudomonadaceae</taxon>
        <taxon>Phytopseudomonas</taxon>
    </lineage>
</organism>
<protein>
    <submittedName>
        <fullName evidence="5">Sorbitol-binding protein /mannitol-binding protein</fullName>
    </submittedName>
</protein>
<gene>
    <name evidence="5" type="ORF">SAMN05216288_1808</name>
</gene>
<dbReference type="SUPFAM" id="SSF53850">
    <property type="entry name" value="Periplasmic binding protein-like II"/>
    <property type="match status" value="1"/>
</dbReference>
<dbReference type="GO" id="GO:0042597">
    <property type="term" value="C:periplasmic space"/>
    <property type="evidence" value="ECO:0007669"/>
    <property type="project" value="UniProtKB-SubCell"/>
</dbReference>
<evidence type="ECO:0000256" key="2">
    <source>
        <dbReference type="ARBA" id="ARBA00008520"/>
    </source>
</evidence>
<proteinExistence type="inferred from homology"/>
<feature type="region of interest" description="Disordered" evidence="3">
    <location>
        <begin position="417"/>
        <end position="436"/>
    </location>
</feature>
<evidence type="ECO:0000256" key="1">
    <source>
        <dbReference type="ARBA" id="ARBA00004418"/>
    </source>
</evidence>
<sequence>MNHTLKVFAAASCLSLTVGAQAAETVTIATVNNSDMIRMQRLAKTFEEQHPDIKLKWVVLEENVLRQRLTTDIATQGGQFDVLTIGMYEAALWGEKGWLEPMKDLPADYALDDVFPSVREGLSAKGQLYALPFYAEASITYYRKDLFEQAGLEMPEQPTWEQMAEFAGKLHQPDKGQYGICLRGKAGWGENMALITTVANAYGARWFDEQWKPEFTGSEWKNALNFYVDTMNKYGPPGASSNGFNENLALFNSGKCAMWVDASVAGSFVTDKSQSKVADSVGFTFAPTQVTDKGASWLYSWALAIPTSSKSKDAAKTFSAWATSKAYGELVAEKDGVANVPPGTRASTYSDAYMKAAPFAKVTLDSLKKANPADPSAKPVPYVGIQLVTIPEFQAIGTAVGKLFAAALTGQMKPEQALQAAQQSTEREMKRAGYPK</sequence>
<dbReference type="Pfam" id="PF01547">
    <property type="entry name" value="SBP_bac_1"/>
    <property type="match status" value="1"/>
</dbReference>
<name>A0A1M7A8P7_9GAMM</name>
<dbReference type="PANTHER" id="PTHR43649">
    <property type="entry name" value="ARABINOSE-BINDING PROTEIN-RELATED"/>
    <property type="match status" value="1"/>
</dbReference>
<keyword evidence="4" id="KW-0732">Signal</keyword>
<feature type="signal peptide" evidence="4">
    <location>
        <begin position="1"/>
        <end position="22"/>
    </location>
</feature>
<comment type="similarity">
    <text evidence="2">Belongs to the bacterial solute-binding protein 1 family.</text>
</comment>
<comment type="subcellular location">
    <subcellularLocation>
        <location evidence="1">Periplasm</location>
    </subcellularLocation>
</comment>
<dbReference type="CDD" id="cd13585">
    <property type="entry name" value="PBP2_TMBP_like"/>
    <property type="match status" value="1"/>
</dbReference>
<feature type="chain" id="PRO_5013291519" evidence="4">
    <location>
        <begin position="23"/>
        <end position="436"/>
    </location>
</feature>
<dbReference type="InterPro" id="IPR050490">
    <property type="entry name" value="Bact_solute-bd_prot1"/>
</dbReference>
<dbReference type="STRING" id="1220495.SAMN05216288_1808"/>
<evidence type="ECO:0000256" key="3">
    <source>
        <dbReference type="SAM" id="MobiDB-lite"/>
    </source>
</evidence>